<dbReference type="AlphaFoldDB" id="A0A0Q3WUZ8"/>
<accession>A0A0Q3WUZ8</accession>
<dbReference type="PATRIC" id="fig|157838.3.peg.839"/>
<keyword evidence="1" id="KW-0175">Coiled coil</keyword>
<dbReference type="EMBL" id="LJJC01000004">
    <property type="protein sequence ID" value="KQL52725.1"/>
    <property type="molecule type" value="Genomic_DNA"/>
</dbReference>
<sequence>MENNEQVELYKAMKLAGFKVEQEINNWIKDQLNHKKIMEGTNIAGKYYVHAMKCVQNRMGHLFTHLNIPSKKDVTNIGKLVLQVEEKVDKVEDQVISLQQQVENLKNG</sequence>
<name>A0A0Q3WUZ8_9BACI</name>
<evidence type="ECO:0000313" key="2">
    <source>
        <dbReference type="EMBL" id="KQL52725.1"/>
    </source>
</evidence>
<keyword evidence="3" id="KW-1185">Reference proteome</keyword>
<dbReference type="STRING" id="157838.AN964_03780"/>
<evidence type="ECO:0000256" key="1">
    <source>
        <dbReference type="SAM" id="Coils"/>
    </source>
</evidence>
<organism evidence="2 3">
    <name type="scientific">Heyndrickxia shackletonii</name>
    <dbReference type="NCBI Taxonomy" id="157838"/>
    <lineage>
        <taxon>Bacteria</taxon>
        <taxon>Bacillati</taxon>
        <taxon>Bacillota</taxon>
        <taxon>Bacilli</taxon>
        <taxon>Bacillales</taxon>
        <taxon>Bacillaceae</taxon>
        <taxon>Heyndrickxia</taxon>
    </lineage>
</organism>
<feature type="coiled-coil region" evidence="1">
    <location>
        <begin position="81"/>
        <end position="108"/>
    </location>
</feature>
<dbReference type="Proteomes" id="UP000051888">
    <property type="component" value="Unassembled WGS sequence"/>
</dbReference>
<dbReference type="RefSeq" id="WP_055738430.1">
    <property type="nucleotide sequence ID" value="NZ_JAAIWL010000055.1"/>
</dbReference>
<evidence type="ECO:0000313" key="3">
    <source>
        <dbReference type="Proteomes" id="UP000051888"/>
    </source>
</evidence>
<reference evidence="2 3" key="1">
    <citation type="submission" date="2015-09" db="EMBL/GenBank/DDBJ databases">
        <title>Genome sequencing project for genomic taxonomy and phylogenomics of Bacillus-like bacteria.</title>
        <authorList>
            <person name="Liu B."/>
            <person name="Wang J."/>
            <person name="Zhu Y."/>
            <person name="Liu G."/>
            <person name="Chen Q."/>
            <person name="Chen Z."/>
            <person name="Lan J."/>
            <person name="Che J."/>
            <person name="Ge C."/>
            <person name="Shi H."/>
            <person name="Pan Z."/>
            <person name="Liu X."/>
        </authorList>
    </citation>
    <scope>NUCLEOTIDE SEQUENCE [LARGE SCALE GENOMIC DNA]</scope>
    <source>
        <strain evidence="2 3">LMG 18435</strain>
    </source>
</reference>
<dbReference type="OrthoDB" id="2872086at2"/>
<gene>
    <name evidence="2" type="ORF">AN964_03780</name>
</gene>
<comment type="caution">
    <text evidence="2">The sequence shown here is derived from an EMBL/GenBank/DDBJ whole genome shotgun (WGS) entry which is preliminary data.</text>
</comment>
<proteinExistence type="predicted"/>
<protein>
    <submittedName>
        <fullName evidence="2">Uncharacterized protein</fullName>
    </submittedName>
</protein>